<feature type="domain" description="TraD/TraG TraM recognition site" evidence="1">
    <location>
        <begin position="771"/>
        <end position="831"/>
    </location>
</feature>
<gene>
    <name evidence="3" type="ORF">A2W52_00050</name>
</gene>
<dbReference type="Pfam" id="PF12696">
    <property type="entry name" value="TraG-D_C"/>
    <property type="match status" value="1"/>
</dbReference>
<evidence type="ECO:0000259" key="2">
    <source>
        <dbReference type="Pfam" id="PF26449"/>
    </source>
</evidence>
<accession>A0A1G2ME78</accession>
<dbReference type="PANTHER" id="PTHR30121">
    <property type="entry name" value="UNCHARACTERIZED PROTEIN YJGR-RELATED"/>
    <property type="match status" value="1"/>
</dbReference>
<dbReference type="InterPro" id="IPR027417">
    <property type="entry name" value="P-loop_NTPase"/>
</dbReference>
<dbReference type="InterPro" id="IPR058441">
    <property type="entry name" value="DUF8128"/>
</dbReference>
<name>A0A1G2ME78_9BACT</name>
<organism evidence="3 4">
    <name type="scientific">Candidatus Taylorbacteria bacterium RIFCSPHIGHO2_02_49_25</name>
    <dbReference type="NCBI Taxonomy" id="1802305"/>
    <lineage>
        <taxon>Bacteria</taxon>
        <taxon>Candidatus Tayloriibacteriota</taxon>
    </lineage>
</organism>
<sequence length="917" mass="103291">MEKAGVSPVERRFSSPEDELVFLREEVARKEQALAEKGAVSERERVIRETVTSYAKTPPGEALHPKMELSPKRRETIVLDLAPEPHDKQIESLVVVLREKGVLNTMRVVEKMNNPHLYDDFHRFLIQYIAVGLPVTGLPEKNPLWRPLHMTLFEISLPEATKEEAEKELKSLISGMEQFYAGMLSVADKKERGAYFSVEIANANGSDEAVFYVSVPTSKKALFEKQSKSLFHNAKIREVKDDYNIFNAEGISLGSVAALGKNPIFPLKLYEEFQVDPLNVILHSFSKIDREGEGAAIQIVLRPPQHSYNERYEYALHQIQKGVPVPKAVNIPFSIAGQVFKAVRDVLSGEEEKRKKKRKEEGQNLKIDELAVEEIKKKVSAPMLECSLRVVSSAGTREAAAEILSDIEAAFNQFGSGTGNELRWKRLERTGLGKLLRAFSLRLFDERESFPLNTKELTTLVHFPSTKLKSAPALRQTKAGSAPAPAGLPAGGLLLGVNRVRGEDTRIFITPDDRLRHFYTIGQTGTGKTTFLKNMIAQDIANGEGLCFIDPHGVDVFDVLTMIPQNRYEDLIYFDPSDTLRPMGLNMLEYDTRFPEQKTFVVNEMLSIFDKLFDMRTAGGPMFEQYFRNAVLLTIEDPIGGSTLLDVSRVLASKDFREQKLSRCQNPVVSQFWREVAEKAGGEASLQNIVPYIVSKFDNFLSNEIMRPIIAQERSTFNFREIMDGKKILLVNLAKGRLGELNANLIGLILVGKILMAALSRVDSFGRDLPPFYLYLDEFQNITTPSISSILSEARKYKLALIIAHQFIKQLDEKIKDAVFGNVGSMAMFRVGAEDAEFLVKQLEPVFNDQDLINLDNRNAYMKLLVNGRPVKPFSLETIPPPAGKSEHAEKLKELSSLKFGRAREEVEAEIREKYRK</sequence>
<evidence type="ECO:0000259" key="1">
    <source>
        <dbReference type="Pfam" id="PF12696"/>
    </source>
</evidence>
<evidence type="ECO:0000313" key="4">
    <source>
        <dbReference type="Proteomes" id="UP000176493"/>
    </source>
</evidence>
<dbReference type="AlphaFoldDB" id="A0A1G2ME78"/>
<dbReference type="SUPFAM" id="SSF52540">
    <property type="entry name" value="P-loop containing nucleoside triphosphate hydrolases"/>
    <property type="match status" value="1"/>
</dbReference>
<dbReference type="InterPro" id="IPR051162">
    <property type="entry name" value="T4SS_component"/>
</dbReference>
<feature type="domain" description="DUF8128" evidence="2">
    <location>
        <begin position="174"/>
        <end position="469"/>
    </location>
</feature>
<protein>
    <submittedName>
        <fullName evidence="3">Uncharacterized protein</fullName>
    </submittedName>
</protein>
<comment type="caution">
    <text evidence="3">The sequence shown here is derived from an EMBL/GenBank/DDBJ whole genome shotgun (WGS) entry which is preliminary data.</text>
</comment>
<dbReference type="CDD" id="cd01127">
    <property type="entry name" value="TrwB_TraG_TraD_VirD4"/>
    <property type="match status" value="1"/>
</dbReference>
<proteinExistence type="predicted"/>
<dbReference type="EMBL" id="MHRJ01000046">
    <property type="protein sequence ID" value="OHA21351.1"/>
    <property type="molecule type" value="Genomic_DNA"/>
</dbReference>
<reference evidence="3 4" key="1">
    <citation type="journal article" date="2016" name="Nat. Commun.">
        <title>Thousands of microbial genomes shed light on interconnected biogeochemical processes in an aquifer system.</title>
        <authorList>
            <person name="Anantharaman K."/>
            <person name="Brown C.T."/>
            <person name="Hug L.A."/>
            <person name="Sharon I."/>
            <person name="Castelle C.J."/>
            <person name="Probst A.J."/>
            <person name="Thomas B.C."/>
            <person name="Singh A."/>
            <person name="Wilkins M.J."/>
            <person name="Karaoz U."/>
            <person name="Brodie E.L."/>
            <person name="Williams K.H."/>
            <person name="Hubbard S.S."/>
            <person name="Banfield J.F."/>
        </authorList>
    </citation>
    <scope>NUCLEOTIDE SEQUENCE [LARGE SCALE GENOMIC DNA]</scope>
</reference>
<dbReference type="Proteomes" id="UP000176493">
    <property type="component" value="Unassembled WGS sequence"/>
</dbReference>
<evidence type="ECO:0000313" key="3">
    <source>
        <dbReference type="EMBL" id="OHA21351.1"/>
    </source>
</evidence>
<dbReference type="Gene3D" id="3.40.50.300">
    <property type="entry name" value="P-loop containing nucleotide triphosphate hydrolases"/>
    <property type="match status" value="2"/>
</dbReference>
<dbReference type="Pfam" id="PF26449">
    <property type="entry name" value="DUF8128"/>
    <property type="match status" value="1"/>
</dbReference>
<dbReference type="PANTHER" id="PTHR30121:SF6">
    <property type="entry name" value="SLR6007 PROTEIN"/>
    <property type="match status" value="1"/>
</dbReference>
<dbReference type="InterPro" id="IPR032689">
    <property type="entry name" value="TraG-D_C"/>
</dbReference>